<evidence type="ECO:0000313" key="6">
    <source>
        <dbReference type="Proteomes" id="UP001205919"/>
    </source>
</evidence>
<dbReference type="InterPro" id="IPR016166">
    <property type="entry name" value="FAD-bd_PCMH"/>
</dbReference>
<dbReference type="Gene3D" id="3.30.43.10">
    <property type="entry name" value="Uridine Diphospho-n-acetylenolpyruvylglucosamine Reductase, domain 2"/>
    <property type="match status" value="1"/>
</dbReference>
<dbReference type="Pfam" id="PF00941">
    <property type="entry name" value="FAD_binding_5"/>
    <property type="match status" value="1"/>
</dbReference>
<dbReference type="PANTHER" id="PTHR42659">
    <property type="entry name" value="XANTHINE DEHYDROGENASE SUBUNIT C-RELATED"/>
    <property type="match status" value="1"/>
</dbReference>
<evidence type="ECO:0000259" key="4">
    <source>
        <dbReference type="PROSITE" id="PS51387"/>
    </source>
</evidence>
<dbReference type="SMART" id="SM01092">
    <property type="entry name" value="CO_deh_flav_C"/>
    <property type="match status" value="1"/>
</dbReference>
<evidence type="ECO:0000256" key="2">
    <source>
        <dbReference type="ARBA" id="ARBA00022827"/>
    </source>
</evidence>
<keyword evidence="2" id="KW-0274">FAD</keyword>
<reference evidence="5 6" key="1">
    <citation type="submission" date="2022-06" db="EMBL/GenBank/DDBJ databases">
        <title>Isolation of gut microbiota from human fecal samples.</title>
        <authorList>
            <person name="Pamer E.G."/>
            <person name="Barat B."/>
            <person name="Waligurski E."/>
            <person name="Medina S."/>
            <person name="Paddock L."/>
            <person name="Mostad J."/>
        </authorList>
    </citation>
    <scope>NUCLEOTIDE SEQUENCE [LARGE SCALE GENOMIC DNA]</scope>
    <source>
        <strain evidence="5 6">DFI.9.90</strain>
    </source>
</reference>
<dbReference type="InterPro" id="IPR016167">
    <property type="entry name" value="FAD-bd_PCMH_sub1"/>
</dbReference>
<dbReference type="SUPFAM" id="SSF55447">
    <property type="entry name" value="CO dehydrogenase flavoprotein C-terminal domain-like"/>
    <property type="match status" value="1"/>
</dbReference>
<dbReference type="PANTHER" id="PTHR42659:SF2">
    <property type="entry name" value="XANTHINE DEHYDROGENASE SUBUNIT C-RELATED"/>
    <property type="match status" value="1"/>
</dbReference>
<evidence type="ECO:0000256" key="3">
    <source>
        <dbReference type="ARBA" id="ARBA00023002"/>
    </source>
</evidence>
<sequence>MKAAKMLSPTNLAELTAALPRMTEKSKVVAGGTDLVVAIKEGRARPDLLLNVLDVKEMRAVLKKADALEIGAAVPFGEIASAEAVRRYFPALADAAAHVGSKQIRNRGTIGGNIGSVSPAGDMLPVLLLYGASLRVAHASGEITERPFASMIEKGRLLPPSGGQVIVSVLLPLPPAGSASAFVKLGSRTEVTIARLSIAMSANFDADGRIASPTVTLGALAKAPIFAREAMTAIAGNYPDEAASARLAAALAREVDEAIPGRASQPYKRHAIRGAAADVFEKIISRRAGAPGTAS</sequence>
<proteinExistence type="predicted"/>
<evidence type="ECO:0000256" key="1">
    <source>
        <dbReference type="ARBA" id="ARBA00022630"/>
    </source>
</evidence>
<dbReference type="Proteomes" id="UP001205919">
    <property type="component" value="Unassembled WGS sequence"/>
</dbReference>
<dbReference type="InterPro" id="IPR002346">
    <property type="entry name" value="Mopterin_DH_FAD-bd"/>
</dbReference>
<dbReference type="Pfam" id="PF03450">
    <property type="entry name" value="CO_deh_flav_C"/>
    <property type="match status" value="1"/>
</dbReference>
<dbReference type="InterPro" id="IPR036318">
    <property type="entry name" value="FAD-bd_PCMH-like_sf"/>
</dbReference>
<dbReference type="GO" id="GO:0016491">
    <property type="term" value="F:oxidoreductase activity"/>
    <property type="evidence" value="ECO:0007669"/>
    <property type="project" value="UniProtKB-KW"/>
</dbReference>
<dbReference type="Gene3D" id="3.30.465.10">
    <property type="match status" value="1"/>
</dbReference>
<dbReference type="PROSITE" id="PS51387">
    <property type="entry name" value="FAD_PCMH"/>
    <property type="match status" value="1"/>
</dbReference>
<dbReference type="InterPro" id="IPR016169">
    <property type="entry name" value="FAD-bd_PCMH_sub2"/>
</dbReference>
<organism evidence="5 6">
    <name type="scientific">Cloacibacillus evryensis</name>
    <dbReference type="NCBI Taxonomy" id="508460"/>
    <lineage>
        <taxon>Bacteria</taxon>
        <taxon>Thermotogati</taxon>
        <taxon>Synergistota</taxon>
        <taxon>Synergistia</taxon>
        <taxon>Synergistales</taxon>
        <taxon>Synergistaceae</taxon>
        <taxon>Cloacibacillus</taxon>
    </lineage>
</organism>
<dbReference type="InterPro" id="IPR051312">
    <property type="entry name" value="Diverse_Substr_Oxidored"/>
</dbReference>
<feature type="domain" description="FAD-binding PCMH-type" evidence="4">
    <location>
        <begin position="1"/>
        <end position="176"/>
    </location>
</feature>
<dbReference type="GO" id="GO:0071949">
    <property type="term" value="F:FAD binding"/>
    <property type="evidence" value="ECO:0007669"/>
    <property type="project" value="InterPro"/>
</dbReference>
<dbReference type="Gene3D" id="3.30.390.50">
    <property type="entry name" value="CO dehydrogenase flavoprotein, C-terminal domain"/>
    <property type="match status" value="1"/>
</dbReference>
<keyword evidence="3" id="KW-0560">Oxidoreductase</keyword>
<protein>
    <submittedName>
        <fullName evidence="5">FAD binding domain-containing protein</fullName>
    </submittedName>
</protein>
<dbReference type="RefSeq" id="WP_256182342.1">
    <property type="nucleotide sequence ID" value="NZ_CATXDJ010000013.1"/>
</dbReference>
<dbReference type="InterPro" id="IPR036683">
    <property type="entry name" value="CO_DH_flav_C_dom_sf"/>
</dbReference>
<dbReference type="AlphaFoldDB" id="A0AAW5K6N2"/>
<gene>
    <name evidence="5" type="ORF">NE630_14250</name>
</gene>
<name>A0AAW5K6N2_9BACT</name>
<keyword evidence="1" id="KW-0285">Flavoprotein</keyword>
<dbReference type="EMBL" id="JANFYT010000044">
    <property type="protein sequence ID" value="MCQ4815597.1"/>
    <property type="molecule type" value="Genomic_DNA"/>
</dbReference>
<accession>A0AAW5K6N2</accession>
<dbReference type="InterPro" id="IPR005107">
    <property type="entry name" value="CO_DH_flav_C"/>
</dbReference>
<dbReference type="SUPFAM" id="SSF56176">
    <property type="entry name" value="FAD-binding/transporter-associated domain-like"/>
    <property type="match status" value="1"/>
</dbReference>
<keyword evidence="6" id="KW-1185">Reference proteome</keyword>
<comment type="caution">
    <text evidence="5">The sequence shown here is derived from an EMBL/GenBank/DDBJ whole genome shotgun (WGS) entry which is preliminary data.</text>
</comment>
<evidence type="ECO:0000313" key="5">
    <source>
        <dbReference type="EMBL" id="MCQ4815597.1"/>
    </source>
</evidence>